<dbReference type="SUPFAM" id="SSF51161">
    <property type="entry name" value="Trimeric LpxA-like enzymes"/>
    <property type="match status" value="1"/>
</dbReference>
<reference evidence="3 4" key="1">
    <citation type="submission" date="2023-01" db="EMBL/GenBank/DDBJ databases">
        <title>Bacillus changyiensis sp. nov., isolated from a coastal deposit.</title>
        <authorList>
            <person name="Xiao G."/>
            <person name="Lai Q."/>
            <person name="Hu Z."/>
            <person name="Shao Z."/>
        </authorList>
    </citation>
    <scope>NUCLEOTIDE SEQUENCE [LARGE SCALE GENOMIC DNA]</scope>
    <source>
        <strain evidence="3 4">CLL-7-23</strain>
    </source>
</reference>
<accession>A0ABT4X538</accession>
<dbReference type="Pfam" id="PF17836">
    <property type="entry name" value="PglD_N"/>
    <property type="match status" value="1"/>
</dbReference>
<dbReference type="InterPro" id="IPR011004">
    <property type="entry name" value="Trimer_LpxA-like_sf"/>
</dbReference>
<evidence type="ECO:0000313" key="3">
    <source>
        <dbReference type="EMBL" id="MDA7027369.1"/>
    </source>
</evidence>
<dbReference type="Gene3D" id="2.160.10.10">
    <property type="entry name" value="Hexapeptide repeat proteins"/>
    <property type="match status" value="1"/>
</dbReference>
<dbReference type="CDD" id="cd03360">
    <property type="entry name" value="LbH_AT_putative"/>
    <property type="match status" value="1"/>
</dbReference>
<dbReference type="InterPro" id="IPR056729">
    <property type="entry name" value="GMPPB_C"/>
</dbReference>
<dbReference type="InterPro" id="IPR020019">
    <property type="entry name" value="AcTrfase_PglD-like"/>
</dbReference>
<dbReference type="NCBIfam" id="TIGR03570">
    <property type="entry name" value="NeuD_NnaD"/>
    <property type="match status" value="1"/>
</dbReference>
<dbReference type="PANTHER" id="PTHR43300">
    <property type="entry name" value="ACETYLTRANSFERASE"/>
    <property type="match status" value="1"/>
</dbReference>
<gene>
    <name evidence="3" type="ORF">PJ311_12300</name>
</gene>
<dbReference type="EMBL" id="JAQKAB010000008">
    <property type="protein sequence ID" value="MDA7027369.1"/>
    <property type="molecule type" value="Genomic_DNA"/>
</dbReference>
<proteinExistence type="predicted"/>
<dbReference type="Proteomes" id="UP001211894">
    <property type="component" value="Unassembled WGS sequence"/>
</dbReference>
<evidence type="ECO:0000313" key="4">
    <source>
        <dbReference type="Proteomes" id="UP001211894"/>
    </source>
</evidence>
<protein>
    <submittedName>
        <fullName evidence="3">Acetyltransferase</fullName>
    </submittedName>
</protein>
<evidence type="ECO:0000259" key="2">
    <source>
        <dbReference type="Pfam" id="PF25087"/>
    </source>
</evidence>
<dbReference type="InterPro" id="IPR050179">
    <property type="entry name" value="Trans_hexapeptide_repeat"/>
</dbReference>
<feature type="domain" description="Mannose-1-phosphate guanyltransferase C-terminal" evidence="2">
    <location>
        <begin position="92"/>
        <end position="178"/>
    </location>
</feature>
<keyword evidence="4" id="KW-1185">Reference proteome</keyword>
<dbReference type="InterPro" id="IPR041561">
    <property type="entry name" value="PglD_N"/>
</dbReference>
<dbReference type="RefSeq" id="WP_271341210.1">
    <property type="nucleotide sequence ID" value="NZ_JAQKAB010000008.1"/>
</dbReference>
<dbReference type="Gene3D" id="3.40.50.20">
    <property type="match status" value="1"/>
</dbReference>
<sequence>MRKVVVIGDGGHGKVIREIIEELQDTELVGILDDKFVNLHVENNLYKGPSSAAIELFQVLPGVQFILGVGANTVRKQLFERLGLPLESYTILVHPSAVISKSAQIQNGTVVMAASVVQADTNIGAHSIINTGVIVEHDNQIGDYVHLSPGTVLTGEVKVKAGAHVGAGTVVIPGKTIGCRSITGAGATVIDDIPDDATAVGIPARIIKNSIKG</sequence>
<dbReference type="PANTHER" id="PTHR43300:SF7">
    <property type="entry name" value="UDP-N-ACETYLBACILLOSAMINE N-ACETYLTRANSFERASE"/>
    <property type="match status" value="1"/>
</dbReference>
<evidence type="ECO:0000259" key="1">
    <source>
        <dbReference type="Pfam" id="PF17836"/>
    </source>
</evidence>
<name>A0ABT4X538_9BACI</name>
<organism evidence="3 4">
    <name type="scientific">Bacillus changyiensis</name>
    <dbReference type="NCBI Taxonomy" id="3004103"/>
    <lineage>
        <taxon>Bacteria</taxon>
        <taxon>Bacillati</taxon>
        <taxon>Bacillota</taxon>
        <taxon>Bacilli</taxon>
        <taxon>Bacillales</taxon>
        <taxon>Bacillaceae</taxon>
        <taxon>Bacillus</taxon>
    </lineage>
</organism>
<dbReference type="Pfam" id="PF25087">
    <property type="entry name" value="GMPPB_C"/>
    <property type="match status" value="1"/>
</dbReference>
<feature type="domain" description="PglD N-terminal" evidence="1">
    <location>
        <begin position="3"/>
        <end position="82"/>
    </location>
</feature>
<comment type="caution">
    <text evidence="3">The sequence shown here is derived from an EMBL/GenBank/DDBJ whole genome shotgun (WGS) entry which is preliminary data.</text>
</comment>